<evidence type="ECO:0000256" key="4">
    <source>
        <dbReference type="ARBA" id="ARBA00022723"/>
    </source>
</evidence>
<proteinExistence type="inferred from homology"/>
<evidence type="ECO:0000256" key="5">
    <source>
        <dbReference type="ARBA" id="ARBA00022842"/>
    </source>
</evidence>
<dbReference type="AlphaFoldDB" id="M7NME9"/>
<dbReference type="STRING" id="1069680.M7NME9"/>
<dbReference type="InterPro" id="IPR033749">
    <property type="entry name" value="Polyprenyl_synt_CS"/>
</dbReference>
<keyword evidence="3 7" id="KW-0808">Transferase</keyword>
<dbReference type="PROSITE" id="PS00444">
    <property type="entry name" value="POLYPRENYL_SYNTHASE_2"/>
    <property type="match status" value="1"/>
</dbReference>
<dbReference type="eggNOG" id="KOG0776">
    <property type="taxonomic scope" value="Eukaryota"/>
</dbReference>
<evidence type="ECO:0000256" key="6">
    <source>
        <dbReference type="ARBA" id="ARBA00023229"/>
    </source>
</evidence>
<dbReference type="InterPro" id="IPR000092">
    <property type="entry name" value="Polyprenyl_synt"/>
</dbReference>
<dbReference type="GO" id="GO:0031314">
    <property type="term" value="C:extrinsic component of mitochondrial inner membrane"/>
    <property type="evidence" value="ECO:0007669"/>
    <property type="project" value="EnsemblFungi"/>
</dbReference>
<organism evidence="8 9">
    <name type="scientific">Pneumocystis murina (strain B123)</name>
    <name type="common">Mouse pneumocystis pneumonia agent</name>
    <name type="synonym">Pneumocystis carinii f. sp. muris</name>
    <dbReference type="NCBI Taxonomy" id="1069680"/>
    <lineage>
        <taxon>Eukaryota</taxon>
        <taxon>Fungi</taxon>
        <taxon>Dikarya</taxon>
        <taxon>Ascomycota</taxon>
        <taxon>Taphrinomycotina</taxon>
        <taxon>Pneumocystomycetes</taxon>
        <taxon>Pneumocystaceae</taxon>
        <taxon>Pneumocystis</taxon>
    </lineage>
</organism>
<dbReference type="GO" id="GO:0000010">
    <property type="term" value="F:heptaprenyl diphosphate synthase activity"/>
    <property type="evidence" value="ECO:0007669"/>
    <property type="project" value="EnsemblFungi"/>
</dbReference>
<name>M7NME9_PNEMU</name>
<reference evidence="9" key="1">
    <citation type="journal article" date="2016" name="Nat. Commun.">
        <title>Genome analysis of three Pneumocystis species reveals adaptation mechanisms to life exclusively in mammalian hosts.</title>
        <authorList>
            <person name="Ma L."/>
            <person name="Chen Z."/>
            <person name="Huang D.W."/>
            <person name="Kutty G."/>
            <person name="Ishihara M."/>
            <person name="Wang H."/>
            <person name="Abouelleil A."/>
            <person name="Bishop L."/>
            <person name="Davey E."/>
            <person name="Deng R."/>
            <person name="Deng X."/>
            <person name="Fan L."/>
            <person name="Fantoni G."/>
            <person name="Fitzgerald M."/>
            <person name="Gogineni E."/>
            <person name="Goldberg J.M."/>
            <person name="Handley G."/>
            <person name="Hu X."/>
            <person name="Huber C."/>
            <person name="Jiao X."/>
            <person name="Jones K."/>
            <person name="Levin J.Z."/>
            <person name="Liu Y."/>
            <person name="Macdonald P."/>
            <person name="Melnikov A."/>
            <person name="Raley C."/>
            <person name="Sassi M."/>
            <person name="Sherman B.T."/>
            <person name="Song X."/>
            <person name="Sykes S."/>
            <person name="Tran B."/>
            <person name="Walsh L."/>
            <person name="Xia Y."/>
            <person name="Yang J."/>
            <person name="Young S."/>
            <person name="Zeng Q."/>
            <person name="Zheng X."/>
            <person name="Stephens R."/>
            <person name="Nusbaum C."/>
            <person name="Birren B.W."/>
            <person name="Azadi P."/>
            <person name="Lempicki R.A."/>
            <person name="Cuomo C.A."/>
            <person name="Kovacs J.A."/>
        </authorList>
    </citation>
    <scope>NUCLEOTIDE SEQUENCE [LARGE SCALE GENOMIC DNA]</scope>
    <source>
        <strain evidence="9">B123</strain>
    </source>
</reference>
<keyword evidence="5" id="KW-0460">Magnesium</keyword>
<dbReference type="PANTHER" id="PTHR12001:SF69">
    <property type="entry name" value="ALL TRANS-POLYPRENYL-DIPHOSPHATE SYNTHASE PDSS1"/>
    <property type="match status" value="1"/>
</dbReference>
<evidence type="ECO:0000256" key="2">
    <source>
        <dbReference type="ARBA" id="ARBA00006706"/>
    </source>
</evidence>
<dbReference type="Pfam" id="PF00348">
    <property type="entry name" value="polyprenyl_synt"/>
    <property type="match status" value="1"/>
</dbReference>
<dbReference type="GeneID" id="19896916"/>
<dbReference type="GO" id="GO:0006744">
    <property type="term" value="P:ubiquinone biosynthetic process"/>
    <property type="evidence" value="ECO:0007669"/>
    <property type="project" value="EnsemblFungi"/>
</dbReference>
<dbReference type="GO" id="GO:0010142">
    <property type="term" value="P:farnesyl diphosphate biosynthetic process, mevalonate pathway"/>
    <property type="evidence" value="ECO:0007669"/>
    <property type="project" value="EnsemblFungi"/>
</dbReference>
<dbReference type="Gene3D" id="1.10.600.10">
    <property type="entry name" value="Farnesyl Diphosphate Synthase"/>
    <property type="match status" value="1"/>
</dbReference>
<keyword evidence="6" id="KW-0414">Isoprene biosynthesis</keyword>
<protein>
    <recommendedName>
        <fullName evidence="10">Hexaprenyl pyrophosphate synthase, mitochondrial</fullName>
    </recommendedName>
</protein>
<dbReference type="PANTHER" id="PTHR12001">
    <property type="entry name" value="GERANYLGERANYL PYROPHOSPHATE SYNTHASE"/>
    <property type="match status" value="1"/>
</dbReference>
<keyword evidence="4" id="KW-0479">Metal-binding</keyword>
<keyword evidence="9" id="KW-1185">Reference proteome</keyword>
<dbReference type="VEuPathDB" id="FungiDB:PNEG_03229"/>
<dbReference type="GO" id="GO:0046872">
    <property type="term" value="F:metal ion binding"/>
    <property type="evidence" value="ECO:0007669"/>
    <property type="project" value="UniProtKB-KW"/>
</dbReference>
<dbReference type="SUPFAM" id="SSF48576">
    <property type="entry name" value="Terpenoid synthases"/>
    <property type="match status" value="1"/>
</dbReference>
<dbReference type="PROSITE" id="PS00723">
    <property type="entry name" value="POLYPRENYL_SYNTHASE_1"/>
    <property type="match status" value="1"/>
</dbReference>
<dbReference type="EMBL" id="AFWA02000010">
    <property type="protein sequence ID" value="EMR08392.1"/>
    <property type="molecule type" value="Genomic_DNA"/>
</dbReference>
<evidence type="ECO:0000256" key="3">
    <source>
        <dbReference type="ARBA" id="ARBA00022679"/>
    </source>
</evidence>
<sequence>MFFIKKAASRPLIKKIRHTRQRKSLAFILDSFQKRFLTGYFGQFSDIYETLRSSKMIEERNTGFYKSQMKLVESEMSHLTYNIRKLFNSCNPILYNVANYYIQTQGKHVRPLVVLLISKATSIAPKIPNWNDGLYNKYNEPISSTNIVNDNDPDKPLSSYEIPMDATETDIYPSQRRLAEITEMIHTASLLHDDVIDNSHIRRGMPSGNHVFGNKMAVLAGDFLLGRASLALARLRNAEVIELLATVIANLVEGEIMQLKETIDKEDNEYSHFSDVLNKYLKKTYLKTASLIAKSCRATALLGGCTSEITDNAYLYGKNLGLAFQLTDDMLDYTISEDTFGKPVKKDLKLGLVTAPVLFAWEKYPELGPVIKRKFSNDGDICRTHELVIKSQGLQKTKELAEKFCNKALDSLNLFPMSPSRLALQELTYKVLNRAE</sequence>
<dbReference type="HOGENOM" id="CLU_014015_1_0_1"/>
<dbReference type="RefSeq" id="XP_007875295.1">
    <property type="nucleotide sequence ID" value="XM_007877104.1"/>
</dbReference>
<dbReference type="OMA" id="AFDYYLH"/>
<comment type="similarity">
    <text evidence="2 7">Belongs to the FPP/GGPP synthase family.</text>
</comment>
<evidence type="ECO:0008006" key="10">
    <source>
        <dbReference type="Google" id="ProtNLM"/>
    </source>
</evidence>
<dbReference type="Proteomes" id="UP000011958">
    <property type="component" value="Unassembled WGS sequence"/>
</dbReference>
<evidence type="ECO:0000313" key="9">
    <source>
        <dbReference type="Proteomes" id="UP000011958"/>
    </source>
</evidence>
<accession>M7NME9</accession>
<comment type="cofactor">
    <cofactor evidence="1">
        <name>Mg(2+)</name>
        <dbReference type="ChEBI" id="CHEBI:18420"/>
    </cofactor>
</comment>
<gene>
    <name evidence="8" type="ORF">PNEG_03229</name>
</gene>
<dbReference type="OrthoDB" id="9927103at2759"/>
<evidence type="ECO:0000256" key="1">
    <source>
        <dbReference type="ARBA" id="ARBA00001946"/>
    </source>
</evidence>
<dbReference type="SFLD" id="SFLDS00005">
    <property type="entry name" value="Isoprenoid_Synthase_Type_I"/>
    <property type="match status" value="1"/>
</dbReference>
<evidence type="ECO:0000256" key="7">
    <source>
        <dbReference type="RuleBase" id="RU004466"/>
    </source>
</evidence>
<dbReference type="GO" id="GO:0032478">
    <property type="term" value="C:heterotetrameric polyprenyl diphosphate synthase complex"/>
    <property type="evidence" value="ECO:0007669"/>
    <property type="project" value="EnsemblFungi"/>
</dbReference>
<evidence type="ECO:0000313" key="8">
    <source>
        <dbReference type="EMBL" id="EMR08392.1"/>
    </source>
</evidence>
<dbReference type="CDD" id="cd00685">
    <property type="entry name" value="Trans_IPPS_HT"/>
    <property type="match status" value="1"/>
</dbReference>
<dbReference type="GO" id="GO:0097269">
    <property type="term" value="F:all-trans-decaprenyl-diphosphate synthase activity"/>
    <property type="evidence" value="ECO:0007669"/>
    <property type="project" value="EnsemblFungi"/>
</dbReference>
<dbReference type="InterPro" id="IPR008949">
    <property type="entry name" value="Isoprenoid_synthase_dom_sf"/>
</dbReference>
<comment type="caution">
    <text evidence="8">The sequence shown here is derived from an EMBL/GenBank/DDBJ whole genome shotgun (WGS) entry which is preliminary data.</text>
</comment>